<dbReference type="AlphaFoldDB" id="A0A3S0ZY63"/>
<organism evidence="2 3">
    <name type="scientific">Chlorogloeopsis fritschii PCC 6912</name>
    <dbReference type="NCBI Taxonomy" id="211165"/>
    <lineage>
        <taxon>Bacteria</taxon>
        <taxon>Bacillati</taxon>
        <taxon>Cyanobacteriota</taxon>
        <taxon>Cyanophyceae</taxon>
        <taxon>Nostocales</taxon>
        <taxon>Chlorogloeopsidaceae</taxon>
        <taxon>Chlorogloeopsis</taxon>
    </lineage>
</organism>
<dbReference type="EMBL" id="RSCJ01000008">
    <property type="protein sequence ID" value="RUR83013.1"/>
    <property type="molecule type" value="Genomic_DNA"/>
</dbReference>
<sequence>MTQEYSTKWWAAFSCLAFIEGILLVMLFSGRGSVLIIAALIFIALLMFFIPRADDVIALTFDRDKIDNKINSLNKKLSTTKSRVDKLFILTMPESMYKTLQKINSGSYGNYDLSAKLERELYFLRDIGYIDDIEEIRDIPYKGNNLSNYVKITSAGKQFIELRKSIEEENSKKKD</sequence>
<keyword evidence="1" id="KW-1133">Transmembrane helix</keyword>
<keyword evidence="3" id="KW-1185">Reference proteome</keyword>
<name>A0A3S0ZY63_CHLFR</name>
<evidence type="ECO:0000256" key="1">
    <source>
        <dbReference type="SAM" id="Phobius"/>
    </source>
</evidence>
<reference evidence="2 3" key="1">
    <citation type="journal article" date="2019" name="Genome Biol. Evol.">
        <title>Day and night: Metabolic profiles and evolutionary relationships of six axenic non-marine cyanobacteria.</title>
        <authorList>
            <person name="Will S.E."/>
            <person name="Henke P."/>
            <person name="Boedeker C."/>
            <person name="Huang S."/>
            <person name="Brinkmann H."/>
            <person name="Rohde M."/>
            <person name="Jarek M."/>
            <person name="Friedl T."/>
            <person name="Seufert S."/>
            <person name="Schumacher M."/>
            <person name="Overmann J."/>
            <person name="Neumann-Schaal M."/>
            <person name="Petersen J."/>
        </authorList>
    </citation>
    <scope>NUCLEOTIDE SEQUENCE [LARGE SCALE GENOMIC DNA]</scope>
    <source>
        <strain evidence="2 3">PCC 6912</strain>
    </source>
</reference>
<comment type="caution">
    <text evidence="2">The sequence shown here is derived from an EMBL/GenBank/DDBJ whole genome shotgun (WGS) entry which is preliminary data.</text>
</comment>
<evidence type="ECO:0000313" key="2">
    <source>
        <dbReference type="EMBL" id="RUR83013.1"/>
    </source>
</evidence>
<keyword evidence="1" id="KW-0812">Transmembrane</keyword>
<gene>
    <name evidence="2" type="ORF">PCC6912_23870</name>
</gene>
<evidence type="ECO:0000313" key="3">
    <source>
        <dbReference type="Proteomes" id="UP000268857"/>
    </source>
</evidence>
<keyword evidence="1" id="KW-0472">Membrane</keyword>
<dbReference type="Proteomes" id="UP000268857">
    <property type="component" value="Unassembled WGS sequence"/>
</dbReference>
<protein>
    <submittedName>
        <fullName evidence="2">Uncharacterized protein</fullName>
    </submittedName>
</protein>
<proteinExistence type="predicted"/>
<feature type="transmembrane region" description="Helical" evidence="1">
    <location>
        <begin position="9"/>
        <end position="28"/>
    </location>
</feature>
<feature type="transmembrane region" description="Helical" evidence="1">
    <location>
        <begin position="34"/>
        <end position="53"/>
    </location>
</feature>
<dbReference type="RefSeq" id="WP_016873181.1">
    <property type="nucleotide sequence ID" value="NZ_AJLN01000037.1"/>
</dbReference>
<accession>A0A3S0ZY63</accession>
<dbReference type="OrthoDB" id="511786at2"/>